<dbReference type="PRINTS" id="PR00344">
    <property type="entry name" value="BCTRLSENSOR"/>
</dbReference>
<reference evidence="24 25" key="1">
    <citation type="submission" date="2020-04" db="EMBL/GenBank/DDBJ databases">
        <title>Azohydromonas sp. isolated from soil.</title>
        <authorList>
            <person name="Dahal R.H."/>
        </authorList>
    </citation>
    <scope>NUCLEOTIDE SEQUENCE [LARGE SCALE GENOMIC DNA]</scope>
    <source>
        <strain evidence="24 25">G-1-1-14</strain>
    </source>
</reference>
<comment type="caution">
    <text evidence="24">The sequence shown here is derived from an EMBL/GenBank/DDBJ whole genome shotgun (WGS) entry which is preliminary data.</text>
</comment>
<dbReference type="SMART" id="SM00086">
    <property type="entry name" value="PAC"/>
    <property type="match status" value="2"/>
</dbReference>
<dbReference type="PROSITE" id="PS50110">
    <property type="entry name" value="RESPONSE_REGULATORY"/>
    <property type="match status" value="2"/>
</dbReference>
<feature type="domain" description="PAC" evidence="23">
    <location>
        <begin position="413"/>
        <end position="467"/>
    </location>
</feature>
<dbReference type="PROSITE" id="PS50112">
    <property type="entry name" value="PAS"/>
    <property type="match status" value="3"/>
</dbReference>
<evidence type="ECO:0000259" key="22">
    <source>
        <dbReference type="PROSITE" id="PS50112"/>
    </source>
</evidence>
<keyword evidence="13" id="KW-0843">Virulence</keyword>
<evidence type="ECO:0000259" key="20">
    <source>
        <dbReference type="PROSITE" id="PS50109"/>
    </source>
</evidence>
<accession>A0A848F6P8</accession>
<dbReference type="PANTHER" id="PTHR45339">
    <property type="entry name" value="HYBRID SIGNAL TRANSDUCTION HISTIDINE KINASE J"/>
    <property type="match status" value="1"/>
</dbReference>
<dbReference type="SMART" id="SM00091">
    <property type="entry name" value="PAS"/>
    <property type="match status" value="3"/>
</dbReference>
<keyword evidence="18" id="KW-0175">Coiled coil</keyword>
<dbReference type="SMART" id="SM00387">
    <property type="entry name" value="HATPase_c"/>
    <property type="match status" value="1"/>
</dbReference>
<keyword evidence="5" id="KW-0808">Transferase</keyword>
<dbReference type="InterPro" id="IPR000700">
    <property type="entry name" value="PAS-assoc_C"/>
</dbReference>
<dbReference type="RefSeq" id="WP_169159259.1">
    <property type="nucleotide sequence ID" value="NZ_JABBFW010000002.1"/>
</dbReference>
<feature type="modified residue" description="4-aspartylphosphate" evidence="17">
    <location>
        <position position="1211"/>
    </location>
</feature>
<feature type="domain" description="PAC" evidence="23">
    <location>
        <begin position="534"/>
        <end position="586"/>
    </location>
</feature>
<feature type="transmembrane region" description="Helical" evidence="19">
    <location>
        <begin position="12"/>
        <end position="34"/>
    </location>
</feature>
<feature type="domain" description="PAS" evidence="22">
    <location>
        <begin position="343"/>
        <end position="413"/>
    </location>
</feature>
<evidence type="ECO:0000259" key="23">
    <source>
        <dbReference type="PROSITE" id="PS50113"/>
    </source>
</evidence>
<dbReference type="Gene3D" id="3.30.565.10">
    <property type="entry name" value="Histidine kinase-like ATPase, C-terminal domain"/>
    <property type="match status" value="1"/>
</dbReference>
<organism evidence="24 25">
    <name type="scientific">Azohydromonas caseinilytica</name>
    <dbReference type="NCBI Taxonomy" id="2728836"/>
    <lineage>
        <taxon>Bacteria</taxon>
        <taxon>Pseudomonadati</taxon>
        <taxon>Pseudomonadota</taxon>
        <taxon>Betaproteobacteria</taxon>
        <taxon>Burkholderiales</taxon>
        <taxon>Sphaerotilaceae</taxon>
        <taxon>Azohydromonas</taxon>
    </lineage>
</organism>
<dbReference type="InterPro" id="IPR000014">
    <property type="entry name" value="PAS"/>
</dbReference>
<evidence type="ECO:0000313" key="24">
    <source>
        <dbReference type="EMBL" id="NML14375.1"/>
    </source>
</evidence>
<keyword evidence="12" id="KW-0902">Two-component regulatory system</keyword>
<keyword evidence="8" id="KW-0547">Nucleotide-binding</keyword>
<evidence type="ECO:0000256" key="8">
    <source>
        <dbReference type="ARBA" id="ARBA00022741"/>
    </source>
</evidence>
<dbReference type="InterPro" id="IPR035965">
    <property type="entry name" value="PAS-like_dom_sf"/>
</dbReference>
<dbReference type="CDD" id="cd17546">
    <property type="entry name" value="REC_hyHK_CKI1_RcsC-like"/>
    <property type="match status" value="2"/>
</dbReference>
<evidence type="ECO:0000256" key="4">
    <source>
        <dbReference type="ARBA" id="ARBA00022553"/>
    </source>
</evidence>
<dbReference type="InterPro" id="IPR001789">
    <property type="entry name" value="Sig_transdc_resp-reg_receiver"/>
</dbReference>
<dbReference type="Pfam" id="PF00072">
    <property type="entry name" value="Response_reg"/>
    <property type="match status" value="2"/>
</dbReference>
<comment type="catalytic activity">
    <reaction evidence="1">
        <text>ATP + protein L-histidine = ADP + protein N-phospho-L-histidine.</text>
        <dbReference type="EC" id="2.7.13.3"/>
    </reaction>
</comment>
<evidence type="ECO:0000256" key="7">
    <source>
        <dbReference type="ARBA" id="ARBA00022729"/>
    </source>
</evidence>
<dbReference type="InterPro" id="IPR036097">
    <property type="entry name" value="HisK_dim/P_sf"/>
</dbReference>
<dbReference type="InterPro" id="IPR003661">
    <property type="entry name" value="HisK_dim/P_dom"/>
</dbReference>
<keyword evidence="11 19" id="KW-1133">Transmembrane helix</keyword>
<evidence type="ECO:0000256" key="13">
    <source>
        <dbReference type="ARBA" id="ARBA00023026"/>
    </source>
</evidence>
<dbReference type="CDD" id="cd00130">
    <property type="entry name" value="PAS"/>
    <property type="match status" value="3"/>
</dbReference>
<dbReference type="CDD" id="cd16922">
    <property type="entry name" value="HATPase_EvgS-ArcB-TorS-like"/>
    <property type="match status" value="1"/>
</dbReference>
<dbReference type="EC" id="2.7.13.3" evidence="3"/>
<proteinExistence type="predicted"/>
<comment type="function">
    <text evidence="15">Member of the two-component regulatory system BvgS/BvgA. Phosphorylates BvgA via a four-step phosphorelay in response to environmental signals.</text>
</comment>
<dbReference type="Gene3D" id="1.10.287.130">
    <property type="match status" value="1"/>
</dbReference>
<dbReference type="SUPFAM" id="SSF55785">
    <property type="entry name" value="PYP-like sensor domain (PAS domain)"/>
    <property type="match status" value="3"/>
</dbReference>
<feature type="domain" description="PAS" evidence="22">
    <location>
        <begin position="612"/>
        <end position="666"/>
    </location>
</feature>
<name>A0A848F6P8_9BURK</name>
<evidence type="ECO:0000256" key="11">
    <source>
        <dbReference type="ARBA" id="ARBA00022989"/>
    </source>
</evidence>
<dbReference type="InterPro" id="IPR036890">
    <property type="entry name" value="HATPase_C_sf"/>
</dbReference>
<evidence type="ECO:0000256" key="17">
    <source>
        <dbReference type="PROSITE-ProRule" id="PRU00169"/>
    </source>
</evidence>
<dbReference type="PANTHER" id="PTHR45339:SF1">
    <property type="entry name" value="HYBRID SIGNAL TRANSDUCTION HISTIDINE KINASE J"/>
    <property type="match status" value="1"/>
</dbReference>
<dbReference type="NCBIfam" id="TIGR00229">
    <property type="entry name" value="sensory_box"/>
    <property type="match status" value="3"/>
</dbReference>
<protein>
    <recommendedName>
        <fullName evidence="16">Virulence sensor protein BvgS</fullName>
        <ecNumber evidence="3">2.7.13.3</ecNumber>
    </recommendedName>
</protein>
<dbReference type="Gene3D" id="3.30.450.20">
    <property type="entry name" value="PAS domain"/>
    <property type="match status" value="3"/>
</dbReference>
<dbReference type="InterPro" id="IPR013656">
    <property type="entry name" value="PAS_4"/>
</dbReference>
<keyword evidence="6 19" id="KW-0812">Transmembrane</keyword>
<dbReference type="InterPro" id="IPR003594">
    <property type="entry name" value="HATPase_dom"/>
</dbReference>
<evidence type="ECO:0000256" key="19">
    <source>
        <dbReference type="SAM" id="Phobius"/>
    </source>
</evidence>
<evidence type="ECO:0000256" key="15">
    <source>
        <dbReference type="ARBA" id="ARBA00058004"/>
    </source>
</evidence>
<keyword evidence="14 19" id="KW-0472">Membrane</keyword>
<evidence type="ECO:0000256" key="9">
    <source>
        <dbReference type="ARBA" id="ARBA00022777"/>
    </source>
</evidence>
<dbReference type="FunFam" id="1.10.287.130:FF:000004">
    <property type="entry name" value="Ethylene receptor 1"/>
    <property type="match status" value="1"/>
</dbReference>
<evidence type="ECO:0000256" key="12">
    <source>
        <dbReference type="ARBA" id="ARBA00023012"/>
    </source>
</evidence>
<dbReference type="Pfam" id="PF08448">
    <property type="entry name" value="PAS_4"/>
    <property type="match status" value="2"/>
</dbReference>
<evidence type="ECO:0000256" key="16">
    <source>
        <dbReference type="ARBA" id="ARBA00070152"/>
    </source>
</evidence>
<dbReference type="Pfam" id="PF02518">
    <property type="entry name" value="HATPase_c"/>
    <property type="match status" value="1"/>
</dbReference>
<sequence length="1292" mass="142080">MSRGAKPRASLWGSLLLLTVFTVVLTVLGIRALYRQDEQREAARLEAVAELRANQVAGWLEGMHRAARFLGTSQPLANLFRQWRDEGSDSAWAVLQERLQGYRAVINAREVLVMDAQGRVLQQDGPADASPAPELQTAIARALSTGEVQHSGLYEQPGLPLPLRLDVVAPLVHSGTPARALLVFRVDPHTELYPLLRRWPVPSETAETVLWRRDGEQALALTPLRSDPQAPLRLRRPLDLQDWVLGRVMGQPDSPSAVTDRMDFLGVPVLAAWRAVPDTDWVLVAKMDRGEALAATQRLAASIGAAAAALLAAAATALYLQRQRRTLEESRRLAAAQQERLRALTLLEAISENSTDAIFVKDLQGRYLLCNRATAQALGRSVDEVRGRDDRELMSAEDAAHVRASDERALVEDTVATRLEHIHTVRGARTYLTTKGPLRDGQDRVIGLFSIARDITEMDAAQDRLRRLSLAVEQSPNGVVITDRQGLIHYANAAWADFVGEPVQAFPGRSLREAGLGQAKVGALWAALDAALPWTGELRLGGRQGEPRDLLVRLAPIQHPEGREQELLLVFEDVTALRCQAAELAQHRDLLEQRVAERTRQLEDANRALRVQAEEVATLYNRAPCGYHSTDTDGTFVAINDTELAMLGYRREELVNRLRLPDLMPPAQRPLFAQYRAQLERLGMLRGLEYDLVRKDGSVLPVVVDVVAELDSRGRLLRTRATMFDNRERKAREAEIQALTARLAQRADEAEAANRAKSAFLANMSHEIRTPLNAIIGLTHLLRRDQPTPAQAERLATMEDAAQHLLGVINDVLDLSKIEAGKLELERVDFRLDELLSRSCALVAQAAHQKNLELVVDGTGLPEALHGDPTRLSQALVNLLSNAVKFTHQGMVLLRAEPLRREEVELLVRFEVRDTGIGIAAGQRAQLFQAFEQADSSTTRRFGGTGLGLAITRRLVQLMGGEIGVDSVPEQGSRFWFTVPLRVARDVPGPMLPLALQGQRALLVDDLPEAREALEHMLQLMGLRVDQAGSGAQALQAVQAARQRHEPYELLLVDWQMPDMDGLQTLQQLRRLGGELPPSLLVTGHDPDALEAVARRAGFAGVLMKPLTASTLLDRLVQLPLSASPPAMPMPVAVPASGSAQATTPAAGAAALRTRFAGTRVLLVEDNPVNRELAMELLRFAGFEVDCADDGAEAVAKVRGHKAGYALILMDMQMPVMDGLQAARAIRALPEGRQVPILAMTANAFAEDRAACIEAGMNDYIPKPVNPVLLYATLERWLEREIRQALPRKREA</sequence>
<feature type="coiled-coil region" evidence="18">
    <location>
        <begin position="574"/>
        <end position="622"/>
    </location>
</feature>
<keyword evidence="9" id="KW-0418">Kinase</keyword>
<evidence type="ECO:0000256" key="6">
    <source>
        <dbReference type="ARBA" id="ARBA00022692"/>
    </source>
</evidence>
<comment type="subcellular location">
    <subcellularLocation>
        <location evidence="2">Membrane</location>
    </subcellularLocation>
</comment>
<dbReference type="SMART" id="SM00448">
    <property type="entry name" value="REC"/>
    <property type="match status" value="2"/>
</dbReference>
<dbReference type="FunFam" id="3.30.565.10:FF:000010">
    <property type="entry name" value="Sensor histidine kinase RcsC"/>
    <property type="match status" value="1"/>
</dbReference>
<dbReference type="InterPro" id="IPR001610">
    <property type="entry name" value="PAC"/>
</dbReference>
<dbReference type="Gene3D" id="3.40.50.2300">
    <property type="match status" value="2"/>
</dbReference>
<dbReference type="GO" id="GO:0016020">
    <property type="term" value="C:membrane"/>
    <property type="evidence" value="ECO:0007669"/>
    <property type="project" value="UniProtKB-SubCell"/>
</dbReference>
<dbReference type="InterPro" id="IPR011006">
    <property type="entry name" value="CheY-like_superfamily"/>
</dbReference>
<dbReference type="EMBL" id="JABBFW010000002">
    <property type="protein sequence ID" value="NML14375.1"/>
    <property type="molecule type" value="Genomic_DNA"/>
</dbReference>
<evidence type="ECO:0000256" key="3">
    <source>
        <dbReference type="ARBA" id="ARBA00012438"/>
    </source>
</evidence>
<feature type="modified residue" description="4-aspartylphosphate" evidence="17">
    <location>
        <position position="1054"/>
    </location>
</feature>
<feature type="domain" description="PAC" evidence="23">
    <location>
        <begin position="686"/>
        <end position="738"/>
    </location>
</feature>
<evidence type="ECO:0000256" key="2">
    <source>
        <dbReference type="ARBA" id="ARBA00004370"/>
    </source>
</evidence>
<keyword evidence="7" id="KW-0732">Signal</keyword>
<dbReference type="SUPFAM" id="SSF52172">
    <property type="entry name" value="CheY-like"/>
    <property type="match status" value="2"/>
</dbReference>
<dbReference type="CDD" id="cd00082">
    <property type="entry name" value="HisKA"/>
    <property type="match status" value="1"/>
</dbReference>
<dbReference type="PROSITE" id="PS50113">
    <property type="entry name" value="PAC"/>
    <property type="match status" value="3"/>
</dbReference>
<dbReference type="GO" id="GO:0000155">
    <property type="term" value="F:phosphorelay sensor kinase activity"/>
    <property type="evidence" value="ECO:0007669"/>
    <property type="project" value="InterPro"/>
</dbReference>
<feature type="domain" description="PAS" evidence="22">
    <location>
        <begin position="464"/>
        <end position="511"/>
    </location>
</feature>
<keyword evidence="4 17" id="KW-0597">Phosphoprotein</keyword>
<keyword evidence="25" id="KW-1185">Reference proteome</keyword>
<evidence type="ECO:0000256" key="14">
    <source>
        <dbReference type="ARBA" id="ARBA00023136"/>
    </source>
</evidence>
<dbReference type="Pfam" id="PF00512">
    <property type="entry name" value="HisKA"/>
    <property type="match status" value="1"/>
</dbReference>
<dbReference type="SUPFAM" id="SSF55874">
    <property type="entry name" value="ATPase domain of HSP90 chaperone/DNA topoisomerase II/histidine kinase"/>
    <property type="match status" value="1"/>
</dbReference>
<dbReference type="SUPFAM" id="SSF47384">
    <property type="entry name" value="Homodimeric domain of signal transducing histidine kinase"/>
    <property type="match status" value="1"/>
</dbReference>
<evidence type="ECO:0000259" key="21">
    <source>
        <dbReference type="PROSITE" id="PS50110"/>
    </source>
</evidence>
<evidence type="ECO:0000256" key="18">
    <source>
        <dbReference type="SAM" id="Coils"/>
    </source>
</evidence>
<dbReference type="PROSITE" id="PS50109">
    <property type="entry name" value="HIS_KIN"/>
    <property type="match status" value="1"/>
</dbReference>
<evidence type="ECO:0000313" key="25">
    <source>
        <dbReference type="Proteomes" id="UP000574067"/>
    </source>
</evidence>
<keyword evidence="10" id="KW-0067">ATP-binding</keyword>
<dbReference type="GO" id="GO:0005524">
    <property type="term" value="F:ATP binding"/>
    <property type="evidence" value="ECO:0007669"/>
    <property type="project" value="UniProtKB-KW"/>
</dbReference>
<feature type="domain" description="Response regulatory" evidence="21">
    <location>
        <begin position="1000"/>
        <end position="1120"/>
    </location>
</feature>
<evidence type="ECO:0000256" key="1">
    <source>
        <dbReference type="ARBA" id="ARBA00000085"/>
    </source>
</evidence>
<feature type="domain" description="Histidine kinase" evidence="20">
    <location>
        <begin position="763"/>
        <end position="983"/>
    </location>
</feature>
<gene>
    <name evidence="24" type="ORF">HHL10_05210</name>
</gene>
<evidence type="ECO:0000256" key="10">
    <source>
        <dbReference type="ARBA" id="ARBA00022840"/>
    </source>
</evidence>
<dbReference type="InterPro" id="IPR004358">
    <property type="entry name" value="Sig_transdc_His_kin-like_C"/>
</dbReference>
<evidence type="ECO:0000256" key="5">
    <source>
        <dbReference type="ARBA" id="ARBA00022679"/>
    </source>
</evidence>
<dbReference type="InterPro" id="IPR005467">
    <property type="entry name" value="His_kinase_dom"/>
</dbReference>
<feature type="domain" description="Response regulatory" evidence="21">
    <location>
        <begin position="1160"/>
        <end position="1278"/>
    </location>
</feature>
<dbReference type="Pfam" id="PF13426">
    <property type="entry name" value="PAS_9"/>
    <property type="match status" value="1"/>
</dbReference>
<dbReference type="Proteomes" id="UP000574067">
    <property type="component" value="Unassembled WGS sequence"/>
</dbReference>
<dbReference type="SMART" id="SM00388">
    <property type="entry name" value="HisKA"/>
    <property type="match status" value="1"/>
</dbReference>